<dbReference type="Gene3D" id="3.90.25.10">
    <property type="entry name" value="UDP-galactose 4-epimerase, domain 1"/>
    <property type="match status" value="1"/>
</dbReference>
<dbReference type="Gene3D" id="3.40.50.720">
    <property type="entry name" value="NAD(P)-binding Rossmann-like Domain"/>
    <property type="match status" value="1"/>
</dbReference>
<gene>
    <name evidence="2" type="ORF">Q4481_00785</name>
</gene>
<dbReference type="InterPro" id="IPR001509">
    <property type="entry name" value="Epimerase_deHydtase"/>
</dbReference>
<reference evidence="2" key="2">
    <citation type="submission" date="2023-07" db="EMBL/GenBank/DDBJ databases">
        <authorList>
            <person name="Shen H."/>
        </authorList>
    </citation>
    <scope>NUCLEOTIDE SEQUENCE</scope>
    <source>
        <strain evidence="2">TNR-22</strain>
    </source>
</reference>
<dbReference type="PANTHER" id="PTHR43245">
    <property type="entry name" value="BIFUNCTIONAL POLYMYXIN RESISTANCE PROTEIN ARNA"/>
    <property type="match status" value="1"/>
</dbReference>
<dbReference type="RefSeq" id="WP_304374297.1">
    <property type="nucleotide sequence ID" value="NZ_JAUOZU010000001.1"/>
</dbReference>
<reference evidence="2" key="1">
    <citation type="journal article" date="2015" name="Int. J. Syst. Evol. Microbiol.">
        <title>Rhizobium alvei sp. nov., isolated from a freshwater river.</title>
        <authorList>
            <person name="Sheu S.Y."/>
            <person name="Huang H.W."/>
            <person name="Young C.C."/>
            <person name="Chen W.M."/>
        </authorList>
    </citation>
    <scope>NUCLEOTIDE SEQUENCE</scope>
    <source>
        <strain evidence="2">TNR-22</strain>
    </source>
</reference>
<accession>A0ABT8YGK6</accession>
<sequence length="279" mass="30644">MKQVLITGASGFVGRQIARSVQARGHRLTLVLRPGRFTDIGISDDQVRIIETDDLFAESTAWWLEALAGIDTVIHAAWSVVPGRYLDSLDNIDCLVGSLRLAEAARRNGVARFIGVGTCFEYRLPNERITVEAPLGPVTLYSTAKLGLYEQLEIRFKATATSFAWARLFYLFGEGEHPTRLFPTLHRKLSSGEPMQLSSGDKLRDFLDVREAGRMIASLVENGQEGPVNICSGQGVTLREVAETIADRYGRRDLLAFGSQPAHPRDPMAVVGISNLAST</sequence>
<proteinExistence type="predicted"/>
<dbReference type="SUPFAM" id="SSF51735">
    <property type="entry name" value="NAD(P)-binding Rossmann-fold domains"/>
    <property type="match status" value="1"/>
</dbReference>
<dbReference type="InterPro" id="IPR050177">
    <property type="entry name" value="Lipid_A_modif_metabolic_enz"/>
</dbReference>
<keyword evidence="3" id="KW-1185">Reference proteome</keyword>
<dbReference type="Pfam" id="PF01370">
    <property type="entry name" value="Epimerase"/>
    <property type="match status" value="1"/>
</dbReference>
<evidence type="ECO:0000259" key="1">
    <source>
        <dbReference type="Pfam" id="PF01370"/>
    </source>
</evidence>
<dbReference type="PANTHER" id="PTHR43245:SF13">
    <property type="entry name" value="UDP-D-APIOSE_UDP-D-XYLOSE SYNTHASE 2"/>
    <property type="match status" value="1"/>
</dbReference>
<dbReference type="InterPro" id="IPR036291">
    <property type="entry name" value="NAD(P)-bd_dom_sf"/>
</dbReference>
<comment type="caution">
    <text evidence="2">The sequence shown here is derived from an EMBL/GenBank/DDBJ whole genome shotgun (WGS) entry which is preliminary data.</text>
</comment>
<dbReference type="Proteomes" id="UP001174932">
    <property type="component" value="Unassembled WGS sequence"/>
</dbReference>
<name>A0ABT8YGK6_9HYPH</name>
<protein>
    <submittedName>
        <fullName evidence="2">NAD-dependent epimerase/dehydratase family protein</fullName>
    </submittedName>
</protein>
<evidence type="ECO:0000313" key="3">
    <source>
        <dbReference type="Proteomes" id="UP001174932"/>
    </source>
</evidence>
<dbReference type="EMBL" id="JAUOZU010000001">
    <property type="protein sequence ID" value="MDO6962468.1"/>
    <property type="molecule type" value="Genomic_DNA"/>
</dbReference>
<organism evidence="2 3">
    <name type="scientific">Rhizobium alvei</name>
    <dbReference type="NCBI Taxonomy" id="1132659"/>
    <lineage>
        <taxon>Bacteria</taxon>
        <taxon>Pseudomonadati</taxon>
        <taxon>Pseudomonadota</taxon>
        <taxon>Alphaproteobacteria</taxon>
        <taxon>Hyphomicrobiales</taxon>
        <taxon>Rhizobiaceae</taxon>
        <taxon>Rhizobium/Agrobacterium group</taxon>
        <taxon>Rhizobium</taxon>
    </lineage>
</organism>
<evidence type="ECO:0000313" key="2">
    <source>
        <dbReference type="EMBL" id="MDO6962468.1"/>
    </source>
</evidence>
<feature type="domain" description="NAD-dependent epimerase/dehydratase" evidence="1">
    <location>
        <begin position="4"/>
        <end position="230"/>
    </location>
</feature>